<dbReference type="EMBL" id="AEXO01000075">
    <property type="protein sequence ID" value="EGC86075.1"/>
    <property type="molecule type" value="Genomic_DNA"/>
</dbReference>
<dbReference type="InterPro" id="IPR006171">
    <property type="entry name" value="TOPRIM_dom"/>
</dbReference>
<evidence type="ECO:0000259" key="1">
    <source>
        <dbReference type="SMART" id="SM00493"/>
    </source>
</evidence>
<dbReference type="Gene3D" id="3.40.50.140">
    <property type="match status" value="1"/>
</dbReference>
<evidence type="ECO:0000313" key="2">
    <source>
        <dbReference type="EMBL" id="EGC86075.1"/>
    </source>
</evidence>
<protein>
    <submittedName>
        <fullName evidence="2">Toprim domain protein</fullName>
    </submittedName>
</protein>
<dbReference type="InterPro" id="IPR023405">
    <property type="entry name" value="Topo_IA_core_domain"/>
</dbReference>
<dbReference type="CDD" id="cd03362">
    <property type="entry name" value="TOPRIM_TopoIA_TopoIII"/>
    <property type="match status" value="1"/>
</dbReference>
<dbReference type="InterPro" id="IPR034144">
    <property type="entry name" value="TOPRIM_TopoIII"/>
</dbReference>
<dbReference type="SMART" id="SM00493">
    <property type="entry name" value="TOPRIM"/>
    <property type="match status" value="1"/>
</dbReference>
<dbReference type="GO" id="GO:0006310">
    <property type="term" value="P:DNA recombination"/>
    <property type="evidence" value="ECO:0007669"/>
    <property type="project" value="TreeGrafter"/>
</dbReference>
<feature type="domain" description="Toprim" evidence="1">
    <location>
        <begin position="2"/>
        <end position="132"/>
    </location>
</feature>
<sequence>MTTCIIAEKPSVARDIARIVGANSKQDGYMEGCGYLVTWAMGHLIALAMPEAYGFAAYKAEDLPIRPNPFQLIVRQVRKDKEYTSDPAALKQLKAIQGCFDRADRIIVATEAGREGELIFRYIYHHLNCHKPFDRLWISSLTDKAIREGLAHLKAGSAYDNLFHSAKARSEAD</sequence>
<reference evidence="2 3" key="1">
    <citation type="submission" date="2011-02" db="EMBL/GenBank/DDBJ databases">
        <authorList>
            <person name="Durkin A.S."/>
            <person name="Madupu R."/>
            <person name="Torralba M."/>
            <person name="Gillis M."/>
            <person name="Methe B."/>
            <person name="Sutton G."/>
            <person name="Nelson K.E."/>
        </authorList>
    </citation>
    <scope>NUCLEOTIDE SEQUENCE [LARGE SCALE GENOMIC DNA]</scope>
    <source>
        <strain evidence="2 3">CRIS 18C-A</strain>
    </source>
</reference>
<dbReference type="GO" id="GO:0003677">
    <property type="term" value="F:DNA binding"/>
    <property type="evidence" value="ECO:0007669"/>
    <property type="project" value="InterPro"/>
</dbReference>
<accession>F0H7Y2</accession>
<gene>
    <name evidence="2" type="ORF">HMPREF9303_2516</name>
</gene>
<dbReference type="Pfam" id="PF01751">
    <property type="entry name" value="Toprim"/>
    <property type="match status" value="1"/>
</dbReference>
<dbReference type="AlphaFoldDB" id="F0H7Y2"/>
<name>F0H7Y2_9BACT</name>
<dbReference type="GO" id="GO:0003917">
    <property type="term" value="F:DNA topoisomerase type I (single strand cut, ATP-independent) activity"/>
    <property type="evidence" value="ECO:0007669"/>
    <property type="project" value="InterPro"/>
</dbReference>
<dbReference type="GO" id="GO:0006265">
    <property type="term" value="P:DNA topological change"/>
    <property type="evidence" value="ECO:0007669"/>
    <property type="project" value="InterPro"/>
</dbReference>
<comment type="caution">
    <text evidence="2">The sequence shown here is derived from an EMBL/GenBank/DDBJ whole genome shotgun (WGS) entry which is preliminary data.</text>
</comment>
<dbReference type="PANTHER" id="PTHR11390:SF21">
    <property type="entry name" value="DNA TOPOISOMERASE 3-ALPHA"/>
    <property type="match status" value="1"/>
</dbReference>
<dbReference type="InterPro" id="IPR000380">
    <property type="entry name" value="Topo_IA"/>
</dbReference>
<evidence type="ECO:0000313" key="3">
    <source>
        <dbReference type="Proteomes" id="UP000003155"/>
    </source>
</evidence>
<organism evidence="2 3">
    <name type="scientific">Prevotella denticola CRIS 18C-A</name>
    <dbReference type="NCBI Taxonomy" id="944557"/>
    <lineage>
        <taxon>Bacteria</taxon>
        <taxon>Pseudomonadati</taxon>
        <taxon>Bacteroidota</taxon>
        <taxon>Bacteroidia</taxon>
        <taxon>Bacteroidales</taxon>
        <taxon>Prevotellaceae</taxon>
        <taxon>Prevotella</taxon>
    </lineage>
</organism>
<dbReference type="Proteomes" id="UP000003155">
    <property type="component" value="Unassembled WGS sequence"/>
</dbReference>
<proteinExistence type="predicted"/>
<dbReference type="GO" id="GO:0043597">
    <property type="term" value="C:cytoplasmic replication fork"/>
    <property type="evidence" value="ECO:0007669"/>
    <property type="project" value="TreeGrafter"/>
</dbReference>
<dbReference type="GO" id="GO:0006281">
    <property type="term" value="P:DNA repair"/>
    <property type="evidence" value="ECO:0007669"/>
    <property type="project" value="TreeGrafter"/>
</dbReference>
<dbReference type="PANTHER" id="PTHR11390">
    <property type="entry name" value="PROKARYOTIC DNA TOPOISOMERASE"/>
    <property type="match status" value="1"/>
</dbReference>
<keyword evidence="3" id="KW-1185">Reference proteome</keyword>
<dbReference type="SUPFAM" id="SSF56712">
    <property type="entry name" value="Prokaryotic type I DNA topoisomerase"/>
    <property type="match status" value="1"/>
</dbReference>